<dbReference type="EMBL" id="GAPW01006029">
    <property type="protein sequence ID" value="JAC07569.1"/>
    <property type="molecule type" value="mRNA"/>
</dbReference>
<dbReference type="InterPro" id="IPR019379">
    <property type="entry name" value="Gamma_Secretase_Asp_P_PEN2"/>
</dbReference>
<accession>A0A023EG38</accession>
<dbReference type="VEuPathDB" id="VectorBase:AALC636_038375"/>
<evidence type="ECO:0000256" key="5">
    <source>
        <dbReference type="ARBA" id="ARBA00022976"/>
    </source>
</evidence>
<reference evidence="9" key="1">
    <citation type="journal article" date="2014" name="PLoS Negl. Trop. Dis.">
        <title>Identification and characterization of seminal fluid proteins in the Asian tiger mosquito, Aedes albopictus.</title>
        <authorList>
            <person name="Boes K.E."/>
            <person name="Ribeiro J.M."/>
            <person name="Wong A."/>
            <person name="Harrington L.C."/>
            <person name="Wolfner M.F."/>
            <person name="Sirot L.K."/>
        </authorList>
    </citation>
    <scope>NUCLEOTIDE SEQUENCE</scope>
    <source>
        <tissue evidence="9">Reproductive organs</tissue>
    </source>
</reference>
<evidence type="ECO:0000256" key="1">
    <source>
        <dbReference type="ARBA" id="ARBA00004141"/>
    </source>
</evidence>
<evidence type="ECO:0000256" key="6">
    <source>
        <dbReference type="ARBA" id="ARBA00022989"/>
    </source>
</evidence>
<dbReference type="Pfam" id="PF10251">
    <property type="entry name" value="PEN-2"/>
    <property type="match status" value="1"/>
</dbReference>
<evidence type="ECO:0000256" key="7">
    <source>
        <dbReference type="ARBA" id="ARBA00023136"/>
    </source>
</evidence>
<dbReference type="VEuPathDB" id="VectorBase:AALFPA_068688"/>
<dbReference type="PANTHER" id="PTHR16318:SF0">
    <property type="entry name" value="GAMMA-SECRETASE SUBUNIT PEN-2"/>
    <property type="match status" value="1"/>
</dbReference>
<keyword evidence="7 8" id="KW-0472">Membrane</keyword>
<dbReference type="GO" id="GO:0070765">
    <property type="term" value="C:gamma-secretase complex"/>
    <property type="evidence" value="ECO:0007669"/>
    <property type="project" value="TreeGrafter"/>
</dbReference>
<sequence length="126" mass="14920">MDLNRVPNERKLYLCKWYFKGNIFQISNFVGIPISHSIFDYFLPSVGFALLPFVWAINTVWFFTEAFRKPAYDEQKEIRKYVIFSAIGSIIWFTLILTWVMTFQLKRTEWGDFADSISFIIPLGRA</sequence>
<name>A0A023EG38_AEDAL</name>
<keyword evidence="5" id="KW-0914">Notch signaling pathway</keyword>
<dbReference type="AlphaFoldDB" id="A0A023EG38"/>
<evidence type="ECO:0000256" key="8">
    <source>
        <dbReference type="SAM" id="Phobius"/>
    </source>
</evidence>
<keyword evidence="6 8" id="KW-1133">Transmembrane helix</keyword>
<dbReference type="GO" id="GO:0007219">
    <property type="term" value="P:Notch signaling pathway"/>
    <property type="evidence" value="ECO:0007669"/>
    <property type="project" value="UniProtKB-KW"/>
</dbReference>
<organism evidence="9">
    <name type="scientific">Aedes albopictus</name>
    <name type="common">Asian tiger mosquito</name>
    <name type="synonym">Stegomyia albopicta</name>
    <dbReference type="NCBI Taxonomy" id="7160"/>
    <lineage>
        <taxon>Eukaryota</taxon>
        <taxon>Metazoa</taxon>
        <taxon>Ecdysozoa</taxon>
        <taxon>Arthropoda</taxon>
        <taxon>Hexapoda</taxon>
        <taxon>Insecta</taxon>
        <taxon>Pterygota</taxon>
        <taxon>Neoptera</taxon>
        <taxon>Endopterygota</taxon>
        <taxon>Diptera</taxon>
        <taxon>Nematocera</taxon>
        <taxon>Culicoidea</taxon>
        <taxon>Culicidae</taxon>
        <taxon>Culicinae</taxon>
        <taxon>Aedini</taxon>
        <taxon>Aedes</taxon>
        <taxon>Stegomyia</taxon>
    </lineage>
</organism>
<evidence type="ECO:0000256" key="3">
    <source>
        <dbReference type="ARBA" id="ARBA00018306"/>
    </source>
</evidence>
<feature type="transmembrane region" description="Helical" evidence="8">
    <location>
        <begin position="81"/>
        <end position="101"/>
    </location>
</feature>
<proteinExistence type="evidence at transcript level"/>
<comment type="subcellular location">
    <subcellularLocation>
        <location evidence="1">Membrane</location>
        <topology evidence="1">Multi-pass membrane protein</topology>
    </subcellularLocation>
</comment>
<evidence type="ECO:0000313" key="9">
    <source>
        <dbReference type="EMBL" id="JAC07569.1"/>
    </source>
</evidence>
<feature type="transmembrane region" description="Helical" evidence="8">
    <location>
        <begin position="41"/>
        <end position="61"/>
    </location>
</feature>
<protein>
    <recommendedName>
        <fullName evidence="3">Gamma-secretase subunit PEN-2</fullName>
    </recommendedName>
</protein>
<evidence type="ECO:0000256" key="2">
    <source>
        <dbReference type="ARBA" id="ARBA00009607"/>
    </source>
</evidence>
<dbReference type="PANTHER" id="PTHR16318">
    <property type="entry name" value="GAMMA-SECRETASE SUBUNIT PEN-2"/>
    <property type="match status" value="1"/>
</dbReference>
<dbReference type="GO" id="GO:0007220">
    <property type="term" value="P:Notch receptor processing"/>
    <property type="evidence" value="ECO:0007669"/>
    <property type="project" value="TreeGrafter"/>
</dbReference>
<comment type="similarity">
    <text evidence="2">Belongs to the PEN-2 family.</text>
</comment>
<evidence type="ECO:0000256" key="4">
    <source>
        <dbReference type="ARBA" id="ARBA00022692"/>
    </source>
</evidence>
<keyword evidence="4 8" id="KW-0812">Transmembrane</keyword>